<gene>
    <name evidence="1" type="ORF">B0A50_01908</name>
</gene>
<dbReference type="OrthoDB" id="3630336at2759"/>
<sequence length="276" mass="30974">MTPPPSQHLLELLEAEIITQEDYNTITKEVKTNHHISSTPSSAIAASGVTAIVDNITICHTTPRYSELHAVSKVFNTAELLECILTYLGSYPLILAAPRVCKGFRRVIESSLALQRLTFRAPRLGGELECLLDEHMRPLRPFKPLRTVRNEHRGFGVGPYIVFQVPVHFVLSFVQNSPTLQKALLVQPPAREVWVTASASDVWGRVEFILGAQNGVTWGELGRFVRKNCSPKDKPYSFLDVTVIAQGRVERQGNWRKVGVSQRVTYCEPRPEKETC</sequence>
<accession>A0A4V5N5H3</accession>
<keyword evidence="2" id="KW-1185">Reference proteome</keyword>
<protein>
    <recommendedName>
        <fullName evidence="3">F-box domain-containing protein</fullName>
    </recommendedName>
</protein>
<dbReference type="AlphaFoldDB" id="A0A4V5N5H3"/>
<dbReference type="EMBL" id="NAJL01000007">
    <property type="protein sequence ID" value="TKA31829.1"/>
    <property type="molecule type" value="Genomic_DNA"/>
</dbReference>
<evidence type="ECO:0000313" key="2">
    <source>
        <dbReference type="Proteomes" id="UP000308549"/>
    </source>
</evidence>
<dbReference type="InterPro" id="IPR036047">
    <property type="entry name" value="F-box-like_dom_sf"/>
</dbReference>
<organism evidence="1 2">
    <name type="scientific">Salinomyces thailandicus</name>
    <dbReference type="NCBI Taxonomy" id="706561"/>
    <lineage>
        <taxon>Eukaryota</taxon>
        <taxon>Fungi</taxon>
        <taxon>Dikarya</taxon>
        <taxon>Ascomycota</taxon>
        <taxon>Pezizomycotina</taxon>
        <taxon>Dothideomycetes</taxon>
        <taxon>Dothideomycetidae</taxon>
        <taxon>Mycosphaerellales</taxon>
        <taxon>Teratosphaeriaceae</taxon>
        <taxon>Salinomyces</taxon>
    </lineage>
</organism>
<proteinExistence type="predicted"/>
<evidence type="ECO:0000313" key="1">
    <source>
        <dbReference type="EMBL" id="TKA31829.1"/>
    </source>
</evidence>
<reference evidence="1 2" key="1">
    <citation type="submission" date="2017-03" db="EMBL/GenBank/DDBJ databases">
        <title>Genomes of endolithic fungi from Antarctica.</title>
        <authorList>
            <person name="Coleine C."/>
            <person name="Masonjones S."/>
            <person name="Stajich J.E."/>
        </authorList>
    </citation>
    <scope>NUCLEOTIDE SEQUENCE [LARGE SCALE GENOMIC DNA]</scope>
    <source>
        <strain evidence="1 2">CCFEE 6315</strain>
    </source>
</reference>
<evidence type="ECO:0008006" key="3">
    <source>
        <dbReference type="Google" id="ProtNLM"/>
    </source>
</evidence>
<name>A0A4V5N5H3_9PEZI</name>
<dbReference type="SUPFAM" id="SSF81383">
    <property type="entry name" value="F-box domain"/>
    <property type="match status" value="1"/>
</dbReference>
<comment type="caution">
    <text evidence="1">The sequence shown here is derived from an EMBL/GenBank/DDBJ whole genome shotgun (WGS) entry which is preliminary data.</text>
</comment>
<dbReference type="Proteomes" id="UP000308549">
    <property type="component" value="Unassembled WGS sequence"/>
</dbReference>